<feature type="compositionally biased region" description="Polar residues" evidence="1">
    <location>
        <begin position="53"/>
        <end position="69"/>
    </location>
</feature>
<evidence type="ECO:0000313" key="3">
    <source>
        <dbReference type="EMBL" id="KAF2248437.1"/>
    </source>
</evidence>
<dbReference type="Pfam" id="PF08313">
    <property type="entry name" value="SCA7"/>
    <property type="match status" value="1"/>
</dbReference>
<evidence type="ECO:0000313" key="4">
    <source>
        <dbReference type="Proteomes" id="UP000800094"/>
    </source>
</evidence>
<proteinExistence type="predicted"/>
<dbReference type="AlphaFoldDB" id="A0A6A6IE00"/>
<evidence type="ECO:0000259" key="2">
    <source>
        <dbReference type="PROSITE" id="PS51505"/>
    </source>
</evidence>
<feature type="domain" description="SCA7" evidence="2">
    <location>
        <begin position="195"/>
        <end position="261"/>
    </location>
</feature>
<reference evidence="3" key="1">
    <citation type="journal article" date="2020" name="Stud. Mycol.">
        <title>101 Dothideomycetes genomes: a test case for predicting lifestyles and emergence of pathogens.</title>
        <authorList>
            <person name="Haridas S."/>
            <person name="Albert R."/>
            <person name="Binder M."/>
            <person name="Bloem J."/>
            <person name="Labutti K."/>
            <person name="Salamov A."/>
            <person name="Andreopoulos B."/>
            <person name="Baker S."/>
            <person name="Barry K."/>
            <person name="Bills G."/>
            <person name="Bluhm B."/>
            <person name="Cannon C."/>
            <person name="Castanera R."/>
            <person name="Culley D."/>
            <person name="Daum C."/>
            <person name="Ezra D."/>
            <person name="Gonzalez J."/>
            <person name="Henrissat B."/>
            <person name="Kuo A."/>
            <person name="Liang C."/>
            <person name="Lipzen A."/>
            <person name="Lutzoni F."/>
            <person name="Magnuson J."/>
            <person name="Mondo S."/>
            <person name="Nolan M."/>
            <person name="Ohm R."/>
            <person name="Pangilinan J."/>
            <person name="Park H.-J."/>
            <person name="Ramirez L."/>
            <person name="Alfaro M."/>
            <person name="Sun H."/>
            <person name="Tritt A."/>
            <person name="Yoshinaga Y."/>
            <person name="Zwiers L.-H."/>
            <person name="Turgeon B."/>
            <person name="Goodwin S."/>
            <person name="Spatafora J."/>
            <person name="Crous P."/>
            <person name="Grigoriev I."/>
        </authorList>
    </citation>
    <scope>NUCLEOTIDE SEQUENCE</scope>
    <source>
        <strain evidence="3">CBS 122368</strain>
    </source>
</reference>
<feature type="compositionally biased region" description="Polar residues" evidence="1">
    <location>
        <begin position="388"/>
        <end position="398"/>
    </location>
</feature>
<dbReference type="InterPro" id="IPR013243">
    <property type="entry name" value="SCA7_dom"/>
</dbReference>
<feature type="region of interest" description="Disordered" evidence="1">
    <location>
        <begin position="116"/>
        <end position="202"/>
    </location>
</feature>
<feature type="region of interest" description="Disordered" evidence="1">
    <location>
        <begin position="36"/>
        <end position="69"/>
    </location>
</feature>
<dbReference type="PROSITE" id="PS51505">
    <property type="entry name" value="SCA7"/>
    <property type="match status" value="1"/>
</dbReference>
<feature type="compositionally biased region" description="Basic and acidic residues" evidence="1">
    <location>
        <begin position="128"/>
        <end position="142"/>
    </location>
</feature>
<dbReference type="RefSeq" id="XP_033683441.1">
    <property type="nucleotide sequence ID" value="XM_033823798.1"/>
</dbReference>
<organism evidence="3 4">
    <name type="scientific">Trematosphaeria pertusa</name>
    <dbReference type="NCBI Taxonomy" id="390896"/>
    <lineage>
        <taxon>Eukaryota</taxon>
        <taxon>Fungi</taxon>
        <taxon>Dikarya</taxon>
        <taxon>Ascomycota</taxon>
        <taxon>Pezizomycotina</taxon>
        <taxon>Dothideomycetes</taxon>
        <taxon>Pleosporomycetidae</taxon>
        <taxon>Pleosporales</taxon>
        <taxon>Massarineae</taxon>
        <taxon>Trematosphaeriaceae</taxon>
        <taxon>Trematosphaeria</taxon>
    </lineage>
</organism>
<dbReference type="Gene3D" id="6.10.140.670">
    <property type="match status" value="1"/>
</dbReference>
<feature type="region of interest" description="Disordered" evidence="1">
    <location>
        <begin position="383"/>
        <end position="436"/>
    </location>
</feature>
<dbReference type="Proteomes" id="UP000800094">
    <property type="component" value="Unassembled WGS sequence"/>
</dbReference>
<dbReference type="GeneID" id="54577128"/>
<name>A0A6A6IE00_9PLEO</name>
<dbReference type="GO" id="GO:0000124">
    <property type="term" value="C:SAGA complex"/>
    <property type="evidence" value="ECO:0007669"/>
    <property type="project" value="InterPro"/>
</dbReference>
<protein>
    <submittedName>
        <fullName evidence="3">SCA7-domain-containing protein</fullName>
    </submittedName>
</protein>
<sequence length="436" mass="45787">APAPPASSTKAGFIDTGSVKDGLGEKEKKPIILKIKKPTPKPSLPGNWKESDGINTENKTSTPASTSPIVNPLEEKTLAGFQTGRPLDDKVDVVQCKHCRRPVLRVSSATHIRECLNKKQEKLKKKKEAKEAKDAALRKEKGEDDEGGKNARKSAVKGAVVDGEGAKKGKKRKLEGDTDKPGAKKKKKDEPKQKAAKPKGPVDVEKQCGVALPNGGFCARSLTCKSHSMGLKRAVPGRSLPYDMLLAQYQKKNQAKQQRAAIDANAPLPEDLEPSGAVDSDEEKEAIMAALARHRPRPLATFTPVSQKSKYQYIRMKDMLRSALGAPPGGSIYSAMAPGSENLGTGRSLALGMMGAPGNATAENFPGSAGGMGGFATPLSAGLDGSVNPGSRRQSSISMAAPSSAGPRQILPGQLPGPGPQQRKGSMASVASVGPS</sequence>
<dbReference type="GO" id="GO:0006357">
    <property type="term" value="P:regulation of transcription by RNA polymerase II"/>
    <property type="evidence" value="ECO:0007669"/>
    <property type="project" value="TreeGrafter"/>
</dbReference>
<dbReference type="PANTHER" id="PTHR47805">
    <property type="entry name" value="SAGA-ASSOCIATED FACTOR 73"/>
    <property type="match status" value="1"/>
</dbReference>
<accession>A0A6A6IE00</accession>
<feature type="non-terminal residue" evidence="3">
    <location>
        <position position="1"/>
    </location>
</feature>
<gene>
    <name evidence="3" type="ORF">BU26DRAFT_428653</name>
</gene>
<dbReference type="GO" id="GO:0031048">
    <property type="term" value="P:regulatory ncRNA-mediated heterochromatin formation"/>
    <property type="evidence" value="ECO:0007669"/>
    <property type="project" value="TreeGrafter"/>
</dbReference>
<feature type="compositionally biased region" description="Polar residues" evidence="1">
    <location>
        <begin position="1"/>
        <end position="10"/>
    </location>
</feature>
<evidence type="ECO:0000256" key="1">
    <source>
        <dbReference type="SAM" id="MobiDB-lite"/>
    </source>
</evidence>
<dbReference type="OrthoDB" id="21678at2759"/>
<dbReference type="EMBL" id="ML987196">
    <property type="protein sequence ID" value="KAF2248437.1"/>
    <property type="molecule type" value="Genomic_DNA"/>
</dbReference>
<feature type="compositionally biased region" description="Basic and acidic residues" evidence="1">
    <location>
        <begin position="174"/>
        <end position="193"/>
    </location>
</feature>
<dbReference type="InterPro" id="IPR037804">
    <property type="entry name" value="SGF73"/>
</dbReference>
<dbReference type="GO" id="GO:1904802">
    <property type="term" value="P:RITS complex assembly"/>
    <property type="evidence" value="ECO:0007669"/>
    <property type="project" value="TreeGrafter"/>
</dbReference>
<feature type="region of interest" description="Disordered" evidence="1">
    <location>
        <begin position="1"/>
        <end position="22"/>
    </location>
</feature>
<keyword evidence="4" id="KW-1185">Reference proteome</keyword>
<dbReference type="PANTHER" id="PTHR47805:SF1">
    <property type="entry name" value="SAGA-ASSOCIATED FACTOR 73"/>
    <property type="match status" value="1"/>
</dbReference>